<evidence type="ECO:0000313" key="2">
    <source>
        <dbReference type="EMBL" id="KAK8770989.1"/>
    </source>
</evidence>
<feature type="region of interest" description="Disordered" evidence="1">
    <location>
        <begin position="73"/>
        <end position="105"/>
    </location>
</feature>
<feature type="compositionally biased region" description="Polar residues" evidence="1">
    <location>
        <begin position="95"/>
        <end position="105"/>
    </location>
</feature>
<proteinExistence type="predicted"/>
<comment type="caution">
    <text evidence="2">The sequence shown here is derived from an EMBL/GenBank/DDBJ whole genome shotgun (WGS) entry which is preliminary data.</text>
</comment>
<reference evidence="2 3" key="1">
    <citation type="journal article" date="2023" name="Arcadia Sci">
        <title>De novo assembly of a long-read Amblyomma americanum tick genome.</title>
        <authorList>
            <person name="Chou S."/>
            <person name="Poskanzer K.E."/>
            <person name="Rollins M."/>
            <person name="Thuy-Boun P.S."/>
        </authorList>
    </citation>
    <scope>NUCLEOTIDE SEQUENCE [LARGE SCALE GENOMIC DNA]</scope>
    <source>
        <strain evidence="2">F_SG_1</strain>
        <tissue evidence="2">Salivary glands</tissue>
    </source>
</reference>
<gene>
    <name evidence="2" type="ORF">V5799_025771</name>
</gene>
<sequence length="117" mass="12420">MRQRSTVVAPVVPTSPLSAFVASAEFLAQVRVTNLVICIAPKDQLSVLFQAWTVYDEACETVCDVAHGGNTCRSAASHTSGRQTRRLSGRGPAPSRSNTSAVSKCSSPAACRCVRRP</sequence>
<organism evidence="2 3">
    <name type="scientific">Amblyomma americanum</name>
    <name type="common">Lone star tick</name>
    <dbReference type="NCBI Taxonomy" id="6943"/>
    <lineage>
        <taxon>Eukaryota</taxon>
        <taxon>Metazoa</taxon>
        <taxon>Ecdysozoa</taxon>
        <taxon>Arthropoda</taxon>
        <taxon>Chelicerata</taxon>
        <taxon>Arachnida</taxon>
        <taxon>Acari</taxon>
        <taxon>Parasitiformes</taxon>
        <taxon>Ixodida</taxon>
        <taxon>Ixodoidea</taxon>
        <taxon>Ixodidae</taxon>
        <taxon>Amblyomminae</taxon>
        <taxon>Amblyomma</taxon>
    </lineage>
</organism>
<evidence type="ECO:0000256" key="1">
    <source>
        <dbReference type="SAM" id="MobiDB-lite"/>
    </source>
</evidence>
<feature type="compositionally biased region" description="Polar residues" evidence="1">
    <location>
        <begin position="73"/>
        <end position="82"/>
    </location>
</feature>
<accession>A0AAQ4E8C0</accession>
<name>A0AAQ4E8C0_AMBAM</name>
<evidence type="ECO:0000313" key="3">
    <source>
        <dbReference type="Proteomes" id="UP001321473"/>
    </source>
</evidence>
<dbReference type="EMBL" id="JARKHS020020297">
    <property type="protein sequence ID" value="KAK8770989.1"/>
    <property type="molecule type" value="Genomic_DNA"/>
</dbReference>
<dbReference type="AlphaFoldDB" id="A0AAQ4E8C0"/>
<protein>
    <submittedName>
        <fullName evidence="2">Uncharacterized protein</fullName>
    </submittedName>
</protein>
<keyword evidence="3" id="KW-1185">Reference proteome</keyword>
<dbReference type="Proteomes" id="UP001321473">
    <property type="component" value="Unassembled WGS sequence"/>
</dbReference>